<sequence>MIMNQKELEKRYRSKVKFWFERFEALSNITDKLQTELEAQRKIIEKVACENVQVINELRSLQQEKEEMEFDHIELQKQ</sequence>
<accession>X1SUQ6</accession>
<comment type="caution">
    <text evidence="2">The sequence shown here is derived from an EMBL/GenBank/DDBJ whole genome shotgun (WGS) entry which is preliminary data.</text>
</comment>
<dbReference type="AlphaFoldDB" id="X1SUQ6"/>
<proteinExistence type="predicted"/>
<keyword evidence="1" id="KW-0175">Coiled coil</keyword>
<reference evidence="2" key="1">
    <citation type="journal article" date="2014" name="Front. Microbiol.">
        <title>High frequency of phylogenetically diverse reductive dehalogenase-homologous genes in deep subseafloor sedimentary metagenomes.</title>
        <authorList>
            <person name="Kawai M."/>
            <person name="Futagami T."/>
            <person name="Toyoda A."/>
            <person name="Takaki Y."/>
            <person name="Nishi S."/>
            <person name="Hori S."/>
            <person name="Arai W."/>
            <person name="Tsubouchi T."/>
            <person name="Morono Y."/>
            <person name="Uchiyama I."/>
            <person name="Ito T."/>
            <person name="Fujiyama A."/>
            <person name="Inagaki F."/>
            <person name="Takami H."/>
        </authorList>
    </citation>
    <scope>NUCLEOTIDE SEQUENCE</scope>
    <source>
        <strain evidence="2">Expedition CK06-06</strain>
    </source>
</reference>
<name>X1SUQ6_9ZZZZ</name>
<evidence type="ECO:0000313" key="2">
    <source>
        <dbReference type="EMBL" id="GAI96688.1"/>
    </source>
</evidence>
<dbReference type="EMBL" id="BARW01023528">
    <property type="protein sequence ID" value="GAI96688.1"/>
    <property type="molecule type" value="Genomic_DNA"/>
</dbReference>
<evidence type="ECO:0000256" key="1">
    <source>
        <dbReference type="SAM" id="Coils"/>
    </source>
</evidence>
<feature type="coiled-coil region" evidence="1">
    <location>
        <begin position="44"/>
        <end position="78"/>
    </location>
</feature>
<organism evidence="2">
    <name type="scientific">marine sediment metagenome</name>
    <dbReference type="NCBI Taxonomy" id="412755"/>
    <lineage>
        <taxon>unclassified sequences</taxon>
        <taxon>metagenomes</taxon>
        <taxon>ecological metagenomes</taxon>
    </lineage>
</organism>
<protein>
    <submittedName>
        <fullName evidence="2">Uncharacterized protein</fullName>
    </submittedName>
</protein>
<gene>
    <name evidence="2" type="ORF">S12H4_38993</name>
</gene>